<sequence>MTEIKLGKIFYEIMADETTGKIEFWEWHIVTVRGKWAYAVVKLDCTYGKRSKKAGDFGWLRPVPPWTRKKISRFQTDDFYNIAPSRYGMFPTKLTALKEEIKHQDPRNFDEPEAYEKAMKTMKSMLTRERNK</sequence>
<accession>A0A076YNS4</accession>
<dbReference type="RefSeq" id="YP_009099995.1">
    <property type="nucleotide sequence ID" value="NC_025429.1"/>
</dbReference>
<dbReference type="EMBL" id="KM199770">
    <property type="protein sequence ID" value="AIK68469.1"/>
    <property type="molecule type" value="Genomic_DNA"/>
</dbReference>
<keyword evidence="2" id="KW-1185">Reference proteome</keyword>
<gene>
    <name evidence="1" type="ORF">P10VF_256</name>
</gene>
<evidence type="ECO:0000313" key="1">
    <source>
        <dbReference type="EMBL" id="AIK68469.1"/>
    </source>
</evidence>
<reference evidence="1 2" key="1">
    <citation type="submission" date="2014-07" db="EMBL/GenBank/DDBJ databases">
        <title>Isolation and characterization of Rhizobium leguminosarum phages from western Canadian soils and complete genome sequences of rhizobiophages vB_RleS_L338C and vB_RleM_P10VF.</title>
        <authorList>
            <person name="Restrepo-Cordoba M."/>
            <person name="Halmillawewa A.P."/>
            <person name="Perry B."/>
            <person name="Hynes M.F."/>
            <person name="Yost C.K."/>
        </authorList>
    </citation>
    <scope>NUCLEOTIDE SEQUENCE [LARGE SCALE GENOMIC DNA]</scope>
</reference>
<dbReference type="Proteomes" id="UP000204140">
    <property type="component" value="Segment"/>
</dbReference>
<proteinExistence type="predicted"/>
<dbReference type="KEGG" id="vg:22109805"/>
<dbReference type="OrthoDB" id="25910at10239"/>
<dbReference type="GeneID" id="22109805"/>
<protein>
    <submittedName>
        <fullName evidence="1">Uncharacterized protein</fullName>
    </submittedName>
</protein>
<name>A0A076YNS4_9CAUD</name>
<evidence type="ECO:0000313" key="2">
    <source>
        <dbReference type="Proteomes" id="UP000204140"/>
    </source>
</evidence>
<organism evidence="1 2">
    <name type="scientific">Rhizobium phage vB_RleM_P10VF</name>
    <dbReference type="NCBI Taxonomy" id="1527770"/>
    <lineage>
        <taxon>Viruses</taxon>
        <taxon>Duplodnaviria</taxon>
        <taxon>Heunggongvirae</taxon>
        <taxon>Uroviricota</taxon>
        <taxon>Caudoviricetes</taxon>
        <taxon>Pootjesviridae</taxon>
        <taxon>Innesvirus</taxon>
        <taxon>Innesvirus P10VF</taxon>
    </lineage>
</organism>